<dbReference type="EMBL" id="CP096205">
    <property type="protein sequence ID" value="UPQ78800.1"/>
    <property type="molecule type" value="Genomic_DNA"/>
</dbReference>
<dbReference type="RefSeq" id="WP_248433757.1">
    <property type="nucleotide sequence ID" value="NZ_CP096205.1"/>
</dbReference>
<name>A0ABY4KDC7_9FLAO</name>
<evidence type="ECO:0000256" key="1">
    <source>
        <dbReference type="SAM" id="Phobius"/>
    </source>
</evidence>
<evidence type="ECO:0000313" key="2">
    <source>
        <dbReference type="EMBL" id="UPQ78800.1"/>
    </source>
</evidence>
<keyword evidence="1" id="KW-1133">Transmembrane helix</keyword>
<gene>
    <name evidence="2" type="ORF">M0M57_14420</name>
</gene>
<sequence length="84" mass="9477">MQEKDLSKLTTDQLKTKEKKLKSYSILILVAMGIMLISGIFLNIKMGSPIFTILPIAFLPIIITLSKQIKSIKEELSKRENSPN</sequence>
<proteinExistence type="predicted"/>
<keyword evidence="1" id="KW-0472">Membrane</keyword>
<accession>A0ABY4KDC7</accession>
<feature type="transmembrane region" description="Helical" evidence="1">
    <location>
        <begin position="21"/>
        <end position="44"/>
    </location>
</feature>
<dbReference type="Proteomes" id="UP000830583">
    <property type="component" value="Chromosome"/>
</dbReference>
<evidence type="ECO:0008006" key="4">
    <source>
        <dbReference type="Google" id="ProtNLM"/>
    </source>
</evidence>
<organism evidence="2 3">
    <name type="scientific">Flavobacterium azooxidireducens</name>
    <dbReference type="NCBI Taxonomy" id="1871076"/>
    <lineage>
        <taxon>Bacteria</taxon>
        <taxon>Pseudomonadati</taxon>
        <taxon>Bacteroidota</taxon>
        <taxon>Flavobacteriia</taxon>
        <taxon>Flavobacteriales</taxon>
        <taxon>Flavobacteriaceae</taxon>
        <taxon>Flavobacterium</taxon>
    </lineage>
</organism>
<reference evidence="2" key="1">
    <citation type="submission" date="2022-04" db="EMBL/GenBank/DDBJ databases">
        <title>Consumption of N2O by Flavobacterium azooxidireducens sp. nov. isolated from Decomposing Leaf Litter of Phragmites australis (Cav.).</title>
        <authorList>
            <person name="Behrendt U."/>
            <person name="Spanner T."/>
            <person name="Augustin J."/>
            <person name="Horn M.A."/>
            <person name="Kolb S."/>
            <person name="Ulrich A."/>
        </authorList>
    </citation>
    <scope>NUCLEOTIDE SEQUENCE</scope>
    <source>
        <strain evidence="2">IGB 4-14</strain>
    </source>
</reference>
<protein>
    <recommendedName>
        <fullName evidence="4">Redox-active disulfide protein 2</fullName>
    </recommendedName>
</protein>
<keyword evidence="1" id="KW-0812">Transmembrane</keyword>
<keyword evidence="3" id="KW-1185">Reference proteome</keyword>
<evidence type="ECO:0000313" key="3">
    <source>
        <dbReference type="Proteomes" id="UP000830583"/>
    </source>
</evidence>
<feature type="transmembrane region" description="Helical" evidence="1">
    <location>
        <begin position="50"/>
        <end position="69"/>
    </location>
</feature>